<dbReference type="SUPFAM" id="SSF110857">
    <property type="entry name" value="Gamma-glutamyl cyclotransferase-like"/>
    <property type="match status" value="1"/>
</dbReference>
<gene>
    <name evidence="5" type="ORF">AJ79_08909</name>
</gene>
<evidence type="ECO:0000256" key="2">
    <source>
        <dbReference type="ARBA" id="ARBA00022679"/>
    </source>
</evidence>
<organism evidence="5 6">
    <name type="scientific">Helicocarpus griseus UAMH5409</name>
    <dbReference type="NCBI Taxonomy" id="1447875"/>
    <lineage>
        <taxon>Eukaryota</taxon>
        <taxon>Fungi</taxon>
        <taxon>Dikarya</taxon>
        <taxon>Ascomycota</taxon>
        <taxon>Pezizomycotina</taxon>
        <taxon>Eurotiomycetes</taxon>
        <taxon>Eurotiomycetidae</taxon>
        <taxon>Onygenales</taxon>
        <taxon>Ajellomycetaceae</taxon>
        <taxon>Helicocarpus</taxon>
    </lineage>
</organism>
<dbReference type="InterPro" id="IPR013024">
    <property type="entry name" value="GGCT-like"/>
</dbReference>
<evidence type="ECO:0000313" key="5">
    <source>
        <dbReference type="EMBL" id="PGG98342.1"/>
    </source>
</evidence>
<dbReference type="AlphaFoldDB" id="A0A2B7WNZ6"/>
<evidence type="ECO:0000259" key="4">
    <source>
        <dbReference type="Pfam" id="PF06094"/>
    </source>
</evidence>
<keyword evidence="6" id="KW-1185">Reference proteome</keyword>
<dbReference type="InterPro" id="IPR036568">
    <property type="entry name" value="GGCT-like_sf"/>
</dbReference>
<evidence type="ECO:0000256" key="1">
    <source>
        <dbReference type="ARBA" id="ARBA00008861"/>
    </source>
</evidence>
<evidence type="ECO:0000256" key="3">
    <source>
        <dbReference type="ARBA" id="ARBA00030602"/>
    </source>
</evidence>
<comment type="caution">
    <text evidence="5">The sequence shown here is derived from an EMBL/GenBank/DDBJ whole genome shotgun (WGS) entry which is preliminary data.</text>
</comment>
<sequence length="110" mass="12757">MQHKFFAAAEAITNGSFQTKPPWKPKYMFFYGTLMDPEVLQAVLHLDETPFLQDASIRNSKIKLWTGIYPALFPCEGNSISGKAFFVECFDDYLALARWQSRYKKYVICK</sequence>
<dbReference type="Proteomes" id="UP000223968">
    <property type="component" value="Unassembled WGS sequence"/>
</dbReference>
<dbReference type="STRING" id="1447875.A0A2B7WNZ6"/>
<dbReference type="InterPro" id="IPR009288">
    <property type="entry name" value="AIG2-like_dom"/>
</dbReference>
<reference evidence="5 6" key="1">
    <citation type="submission" date="2017-10" db="EMBL/GenBank/DDBJ databases">
        <title>Comparative genomics in systemic dimorphic fungi from Ajellomycetaceae.</title>
        <authorList>
            <person name="Munoz J.F."/>
            <person name="Mcewen J.G."/>
            <person name="Clay O.K."/>
            <person name="Cuomo C.A."/>
        </authorList>
    </citation>
    <scope>NUCLEOTIDE SEQUENCE [LARGE SCALE GENOMIC DNA]</scope>
    <source>
        <strain evidence="5 6">UAMH5409</strain>
    </source>
</reference>
<keyword evidence="2" id="KW-0808">Transferase</keyword>
<comment type="similarity">
    <text evidence="1">Belongs to the gamma-glutamylcyclotransferase family.</text>
</comment>
<dbReference type="EMBL" id="PDNB01000227">
    <property type="protein sequence ID" value="PGG98342.1"/>
    <property type="molecule type" value="Genomic_DNA"/>
</dbReference>
<dbReference type="CDD" id="cd06661">
    <property type="entry name" value="GGCT_like"/>
    <property type="match status" value="1"/>
</dbReference>
<evidence type="ECO:0000313" key="6">
    <source>
        <dbReference type="Proteomes" id="UP000223968"/>
    </source>
</evidence>
<dbReference type="OrthoDB" id="3262926at2759"/>
<dbReference type="Gene3D" id="3.10.490.10">
    <property type="entry name" value="Gamma-glutamyl cyclotransferase-like"/>
    <property type="match status" value="1"/>
</dbReference>
<proteinExistence type="inferred from homology"/>
<dbReference type="PANTHER" id="PTHR31544:SF4">
    <property type="entry name" value="GAMMA-GLUTAMYLCYCLOTRANSFERASE-RELATED"/>
    <property type="match status" value="1"/>
</dbReference>
<dbReference type="GO" id="GO:0016740">
    <property type="term" value="F:transferase activity"/>
    <property type="evidence" value="ECO:0007669"/>
    <property type="project" value="UniProtKB-KW"/>
</dbReference>
<dbReference type="InterPro" id="IPR045038">
    <property type="entry name" value="AIG2-like"/>
</dbReference>
<feature type="domain" description="Gamma-glutamylcyclotransferase AIG2-like" evidence="4">
    <location>
        <begin position="28"/>
        <end position="88"/>
    </location>
</feature>
<dbReference type="PANTHER" id="PTHR31544">
    <property type="entry name" value="AIG2-LIKE PROTEIN D"/>
    <property type="match status" value="1"/>
</dbReference>
<protein>
    <recommendedName>
        <fullName evidence="3">Putative gamma-glutamylcyclotransferase</fullName>
    </recommendedName>
</protein>
<accession>A0A2B7WNZ6</accession>
<name>A0A2B7WNZ6_9EURO</name>
<dbReference type="Pfam" id="PF06094">
    <property type="entry name" value="GGACT"/>
    <property type="match status" value="1"/>
</dbReference>